<dbReference type="EC" id="2.7.8.26" evidence="5 19"/>
<dbReference type="HAMAP" id="MF_00719">
    <property type="entry name" value="CobS"/>
    <property type="match status" value="1"/>
</dbReference>
<comment type="catalytic activity">
    <reaction evidence="17 19">
        <text>alpha-ribazole + adenosylcob(III)inamide-GDP = adenosylcob(III)alamin + GMP + H(+)</text>
        <dbReference type="Rhea" id="RHEA:16049"/>
        <dbReference type="ChEBI" id="CHEBI:10329"/>
        <dbReference type="ChEBI" id="CHEBI:15378"/>
        <dbReference type="ChEBI" id="CHEBI:18408"/>
        <dbReference type="ChEBI" id="CHEBI:58115"/>
        <dbReference type="ChEBI" id="CHEBI:60487"/>
        <dbReference type="EC" id="2.7.8.26"/>
    </reaction>
</comment>
<evidence type="ECO:0000256" key="8">
    <source>
        <dbReference type="ARBA" id="ARBA00022573"/>
    </source>
</evidence>
<comment type="pathway">
    <text evidence="3 19">Cofactor biosynthesis; adenosylcobalamin biosynthesis; adenosylcobalamin from cob(II)yrinate a,c-diamide: step 7/7.</text>
</comment>
<feature type="transmembrane region" description="Helical" evidence="19">
    <location>
        <begin position="185"/>
        <end position="203"/>
    </location>
</feature>
<dbReference type="PANTHER" id="PTHR34148:SF1">
    <property type="entry name" value="ADENOSYLCOBINAMIDE-GDP RIBAZOLETRANSFERASE"/>
    <property type="match status" value="1"/>
</dbReference>
<evidence type="ECO:0000256" key="3">
    <source>
        <dbReference type="ARBA" id="ARBA00004663"/>
    </source>
</evidence>
<dbReference type="PANTHER" id="PTHR34148">
    <property type="entry name" value="ADENOSYLCOBINAMIDE-GDP RIBAZOLETRANSFERASE"/>
    <property type="match status" value="1"/>
</dbReference>
<reference evidence="20" key="2">
    <citation type="submission" date="2021-09" db="EMBL/GenBank/DDBJ databases">
        <authorList>
            <person name="Gilroy R."/>
        </authorList>
    </citation>
    <scope>NUCLEOTIDE SEQUENCE</scope>
    <source>
        <strain evidence="20">ChiGjej1B1-18357</strain>
    </source>
</reference>
<gene>
    <name evidence="19" type="primary">cobS</name>
    <name evidence="20" type="ORF">K8V11_12555</name>
</gene>
<dbReference type="GO" id="GO:0009236">
    <property type="term" value="P:cobalamin biosynthetic process"/>
    <property type="evidence" value="ECO:0007669"/>
    <property type="project" value="UniProtKB-UniRule"/>
</dbReference>
<evidence type="ECO:0000256" key="15">
    <source>
        <dbReference type="ARBA" id="ARBA00032605"/>
    </source>
</evidence>
<feature type="transmembrane region" description="Helical" evidence="19">
    <location>
        <begin position="60"/>
        <end position="77"/>
    </location>
</feature>
<evidence type="ECO:0000256" key="10">
    <source>
        <dbReference type="ARBA" id="ARBA00022692"/>
    </source>
</evidence>
<keyword evidence="12 19" id="KW-1133">Transmembrane helix</keyword>
<evidence type="ECO:0000256" key="1">
    <source>
        <dbReference type="ARBA" id="ARBA00001946"/>
    </source>
</evidence>
<keyword evidence="13 19" id="KW-0472">Membrane</keyword>
<feature type="transmembrane region" description="Helical" evidence="19">
    <location>
        <begin position="250"/>
        <end position="272"/>
    </location>
</feature>
<evidence type="ECO:0000256" key="14">
    <source>
        <dbReference type="ARBA" id="ARBA00025228"/>
    </source>
</evidence>
<keyword evidence="10 19" id="KW-0812">Transmembrane</keyword>
<keyword evidence="8 19" id="KW-0169">Cobalamin biosynthesis</keyword>
<accession>A0A921F6K4</accession>
<proteinExistence type="inferred from homology"/>
<comment type="cofactor">
    <cofactor evidence="1 19">
        <name>Mg(2+)</name>
        <dbReference type="ChEBI" id="CHEBI:18420"/>
    </cofactor>
</comment>
<comment type="function">
    <text evidence="14 19">Joins adenosylcobinamide-GDP and alpha-ribazole to generate adenosylcobalamin (Ado-cobalamin). Also synthesizes adenosylcobalamin 5'-phosphate from adenosylcobinamide-GDP and alpha-ribazole 5'-phosphate.</text>
</comment>
<evidence type="ECO:0000256" key="5">
    <source>
        <dbReference type="ARBA" id="ARBA00013200"/>
    </source>
</evidence>
<reference evidence="20" key="1">
    <citation type="journal article" date="2021" name="PeerJ">
        <title>Extensive microbial diversity within the chicken gut microbiome revealed by metagenomics and culture.</title>
        <authorList>
            <person name="Gilroy R."/>
            <person name="Ravi A."/>
            <person name="Getino M."/>
            <person name="Pursley I."/>
            <person name="Horton D.L."/>
            <person name="Alikhan N.F."/>
            <person name="Baker D."/>
            <person name="Gharbi K."/>
            <person name="Hall N."/>
            <person name="Watson M."/>
            <person name="Adriaenssens E.M."/>
            <person name="Foster-Nyarko E."/>
            <person name="Jarju S."/>
            <person name="Secka A."/>
            <person name="Antonio M."/>
            <person name="Oren A."/>
            <person name="Chaudhuri R.R."/>
            <person name="La Ragione R."/>
            <person name="Hildebrand F."/>
            <person name="Pallen M.J."/>
        </authorList>
    </citation>
    <scope>NUCLEOTIDE SEQUENCE</scope>
    <source>
        <strain evidence="20">ChiGjej1B1-18357</strain>
    </source>
</reference>
<evidence type="ECO:0000256" key="7">
    <source>
        <dbReference type="ARBA" id="ARBA00022475"/>
    </source>
</evidence>
<feature type="transmembrane region" description="Helical" evidence="19">
    <location>
        <begin position="215"/>
        <end position="238"/>
    </location>
</feature>
<evidence type="ECO:0000256" key="12">
    <source>
        <dbReference type="ARBA" id="ARBA00022989"/>
    </source>
</evidence>
<dbReference type="GO" id="GO:0008818">
    <property type="term" value="F:cobalamin 5'-phosphate synthase activity"/>
    <property type="evidence" value="ECO:0007669"/>
    <property type="project" value="UniProtKB-UniRule"/>
</dbReference>
<protein>
    <recommendedName>
        <fullName evidence="6 19">Adenosylcobinamide-GDP ribazoletransferase</fullName>
        <ecNumber evidence="5 19">2.7.8.26</ecNumber>
    </recommendedName>
    <alternativeName>
        <fullName evidence="16 19">Cobalamin synthase</fullName>
    </alternativeName>
    <alternativeName>
        <fullName evidence="15 19">Cobalamin-5'-phosphate synthase</fullName>
    </alternativeName>
</protein>
<evidence type="ECO:0000313" key="20">
    <source>
        <dbReference type="EMBL" id="HJE91828.1"/>
    </source>
</evidence>
<evidence type="ECO:0000256" key="11">
    <source>
        <dbReference type="ARBA" id="ARBA00022842"/>
    </source>
</evidence>
<comment type="caution">
    <text evidence="20">The sequence shown here is derived from an EMBL/GenBank/DDBJ whole genome shotgun (WGS) entry which is preliminary data.</text>
</comment>
<evidence type="ECO:0000256" key="13">
    <source>
        <dbReference type="ARBA" id="ARBA00023136"/>
    </source>
</evidence>
<evidence type="ECO:0000256" key="6">
    <source>
        <dbReference type="ARBA" id="ARBA00015850"/>
    </source>
</evidence>
<comment type="subcellular location">
    <subcellularLocation>
        <location evidence="2 19">Cell membrane</location>
        <topology evidence="2 19">Multi-pass membrane protein</topology>
    </subcellularLocation>
</comment>
<dbReference type="Pfam" id="PF02654">
    <property type="entry name" value="CobS"/>
    <property type="match status" value="1"/>
</dbReference>
<dbReference type="Proteomes" id="UP000776650">
    <property type="component" value="Unassembled WGS sequence"/>
</dbReference>
<keyword evidence="9 19" id="KW-0808">Transferase</keyword>
<comment type="similarity">
    <text evidence="4 19">Belongs to the CobS family.</text>
</comment>
<evidence type="ECO:0000256" key="4">
    <source>
        <dbReference type="ARBA" id="ARBA00010561"/>
    </source>
</evidence>
<feature type="transmembrane region" description="Helical" evidence="19">
    <location>
        <begin position="110"/>
        <end position="130"/>
    </location>
</feature>
<name>A0A921F6K4_9ACTN</name>
<feature type="transmembrane region" description="Helical" evidence="19">
    <location>
        <begin position="33"/>
        <end position="54"/>
    </location>
</feature>
<keyword evidence="11 19" id="KW-0460">Magnesium</keyword>
<keyword evidence="7 19" id="KW-1003">Cell membrane</keyword>
<dbReference type="AlphaFoldDB" id="A0A921F6K4"/>
<dbReference type="GO" id="GO:0051073">
    <property type="term" value="F:adenosylcobinamide-GDP ribazoletransferase activity"/>
    <property type="evidence" value="ECO:0007669"/>
    <property type="project" value="UniProtKB-UniRule"/>
</dbReference>
<evidence type="ECO:0000256" key="2">
    <source>
        <dbReference type="ARBA" id="ARBA00004651"/>
    </source>
</evidence>
<evidence type="ECO:0000256" key="17">
    <source>
        <dbReference type="ARBA" id="ARBA00048623"/>
    </source>
</evidence>
<dbReference type="GO" id="GO:0005886">
    <property type="term" value="C:plasma membrane"/>
    <property type="evidence" value="ECO:0007669"/>
    <property type="project" value="UniProtKB-SubCell"/>
</dbReference>
<evidence type="ECO:0000256" key="19">
    <source>
        <dbReference type="HAMAP-Rule" id="MF_00719"/>
    </source>
</evidence>
<evidence type="ECO:0000256" key="9">
    <source>
        <dbReference type="ARBA" id="ARBA00022679"/>
    </source>
</evidence>
<evidence type="ECO:0000313" key="21">
    <source>
        <dbReference type="Proteomes" id="UP000776650"/>
    </source>
</evidence>
<comment type="catalytic activity">
    <reaction evidence="18 19">
        <text>alpha-ribazole 5'-phosphate + adenosylcob(III)inamide-GDP = adenosylcob(III)alamin 5'-phosphate + GMP + H(+)</text>
        <dbReference type="Rhea" id="RHEA:23560"/>
        <dbReference type="ChEBI" id="CHEBI:15378"/>
        <dbReference type="ChEBI" id="CHEBI:57918"/>
        <dbReference type="ChEBI" id="CHEBI:58115"/>
        <dbReference type="ChEBI" id="CHEBI:60487"/>
        <dbReference type="ChEBI" id="CHEBI:60493"/>
        <dbReference type="EC" id="2.7.8.26"/>
    </reaction>
</comment>
<evidence type="ECO:0000256" key="16">
    <source>
        <dbReference type="ARBA" id="ARBA00032853"/>
    </source>
</evidence>
<sequence>MTTLRAAAMIISWMTILPLRVRGTVTREAAGRAIACLPTAGAVVGVLAAVLAYVLDLAGAAPILSAALVVAGLAILTRGMHLDGLADTVDALASYKPAAEARQIMREGTVGPLGAGALALVSLVEVAAYAQLIEAGAFAAIAAVGIVSRCLPVLLCRHSIPAAEQGGFGPLVASTQGRESMTAQALITLAAAALAGVNISSASDRSIFVEPGAPMVAVAIGMCVVICGVAWLFAEVLGRHVVRRLGGISGDVLGTAIALGAALMASGFAVIAG</sequence>
<dbReference type="EMBL" id="DYXM01000240">
    <property type="protein sequence ID" value="HJE91828.1"/>
    <property type="molecule type" value="Genomic_DNA"/>
</dbReference>
<dbReference type="RefSeq" id="WP_303914838.1">
    <property type="nucleotide sequence ID" value="NZ_DYXM01000240.1"/>
</dbReference>
<dbReference type="InterPro" id="IPR003805">
    <property type="entry name" value="CobS"/>
</dbReference>
<evidence type="ECO:0000256" key="18">
    <source>
        <dbReference type="ARBA" id="ARBA00049504"/>
    </source>
</evidence>
<organism evidence="20 21">
    <name type="scientific">Dietzia timorensis</name>
    <dbReference type="NCBI Taxonomy" id="499555"/>
    <lineage>
        <taxon>Bacteria</taxon>
        <taxon>Bacillati</taxon>
        <taxon>Actinomycetota</taxon>
        <taxon>Actinomycetes</taxon>
        <taxon>Mycobacteriales</taxon>
        <taxon>Dietziaceae</taxon>
        <taxon>Dietzia</taxon>
    </lineage>
</organism>